<dbReference type="InterPro" id="IPR002295">
    <property type="entry name" value="N4/N6-MTase_EcoPI_Mod-like"/>
</dbReference>
<dbReference type="Pfam" id="PF01555">
    <property type="entry name" value="N6_N4_Mtase"/>
    <property type="match status" value="1"/>
</dbReference>
<evidence type="ECO:0000313" key="8">
    <source>
        <dbReference type="Proteomes" id="UP000325116"/>
    </source>
</evidence>
<dbReference type="InterPro" id="IPR029063">
    <property type="entry name" value="SAM-dependent_MTases_sf"/>
</dbReference>
<dbReference type="Gene3D" id="3.40.50.150">
    <property type="entry name" value="Vaccinia Virus protein VP39"/>
    <property type="match status" value="1"/>
</dbReference>
<evidence type="ECO:0000256" key="2">
    <source>
        <dbReference type="ARBA" id="ARBA00022603"/>
    </source>
</evidence>
<dbReference type="SUPFAM" id="SSF53335">
    <property type="entry name" value="S-adenosyl-L-methionine-dependent methyltransferases"/>
    <property type="match status" value="1"/>
</dbReference>
<dbReference type="GO" id="GO:0032259">
    <property type="term" value="P:methylation"/>
    <property type="evidence" value="ECO:0007669"/>
    <property type="project" value="UniProtKB-KW"/>
</dbReference>
<evidence type="ECO:0000256" key="5">
    <source>
        <dbReference type="ARBA" id="ARBA00047942"/>
    </source>
</evidence>
<proteinExistence type="predicted"/>
<keyword evidence="2 7" id="KW-0489">Methyltransferase</keyword>
<dbReference type="InterPro" id="IPR002941">
    <property type="entry name" value="DNA_methylase_N4/N6"/>
</dbReference>
<dbReference type="RefSeq" id="WP_147757594.1">
    <property type="nucleotide sequence ID" value="NZ_SAXT01000001.1"/>
</dbReference>
<dbReference type="EC" id="2.1.1.72" evidence="1"/>
<keyword evidence="4" id="KW-0949">S-adenosyl-L-methionine</keyword>
<evidence type="ECO:0000256" key="3">
    <source>
        <dbReference type="ARBA" id="ARBA00022679"/>
    </source>
</evidence>
<dbReference type="GO" id="GO:0009007">
    <property type="term" value="F:site-specific DNA-methyltransferase (adenine-specific) activity"/>
    <property type="evidence" value="ECO:0007669"/>
    <property type="project" value="UniProtKB-EC"/>
</dbReference>
<evidence type="ECO:0000259" key="6">
    <source>
        <dbReference type="Pfam" id="PF01555"/>
    </source>
</evidence>
<accession>A0A5C8CKG8</accession>
<comment type="catalytic activity">
    <reaction evidence="5">
        <text>a 2'-deoxyadenosine in DNA + S-adenosyl-L-methionine = an N(6)-methyl-2'-deoxyadenosine in DNA + S-adenosyl-L-homocysteine + H(+)</text>
        <dbReference type="Rhea" id="RHEA:15197"/>
        <dbReference type="Rhea" id="RHEA-COMP:12418"/>
        <dbReference type="Rhea" id="RHEA-COMP:12419"/>
        <dbReference type="ChEBI" id="CHEBI:15378"/>
        <dbReference type="ChEBI" id="CHEBI:57856"/>
        <dbReference type="ChEBI" id="CHEBI:59789"/>
        <dbReference type="ChEBI" id="CHEBI:90615"/>
        <dbReference type="ChEBI" id="CHEBI:90616"/>
        <dbReference type="EC" id="2.1.1.72"/>
    </reaction>
</comment>
<dbReference type="EMBL" id="SAXT01000001">
    <property type="protein sequence ID" value="TXJ13426.1"/>
    <property type="molecule type" value="Genomic_DNA"/>
</dbReference>
<keyword evidence="3 7" id="KW-0808">Transferase</keyword>
<sequence>MINNVIFESDNLDALKELLKMNLEEKVDVIPIDPPYNTAIYYIKYKDSFSDDYFIRFMKERLYIAYKLLSNKGVMFIHIDENELYNLKKLCEDIFGKENIKIIIWKKNNEIFDKDKKINKKNHNIKVIHEYIVVCFKDFINTKLNLIKKVKYDNGKFIEELSTLESIIDFLGTNFSAKKELSEIFDGNIVFSTPKPMKLIKELIRSASDKDSIILDFFGGSATTAHACMDLNKEDKGNRKFIIVTNNENNICRSVTVPRVEKAIKLYNYRETFEFKSLTSIYK</sequence>
<comment type="caution">
    <text evidence="7">The sequence shown here is derived from an EMBL/GenBank/DDBJ whole genome shotgun (WGS) entry which is preliminary data.</text>
</comment>
<dbReference type="Proteomes" id="UP000325116">
    <property type="component" value="Unassembled WGS sequence"/>
</dbReference>
<dbReference type="AlphaFoldDB" id="A0A5C8CKG8"/>
<reference evidence="7 8" key="1">
    <citation type="journal article" date="1992" name="Lakartidningen">
        <title>[Penicillin V and not amoxicillin is the first choice preparation in acute otitis].</title>
        <authorList>
            <person name="Kamme C."/>
            <person name="Lundgren K."/>
            <person name="Prellner K."/>
        </authorList>
    </citation>
    <scope>NUCLEOTIDE SEQUENCE [LARGE SCALE GENOMIC DNA]</scope>
    <source>
        <strain evidence="7 8">W1</strain>
    </source>
</reference>
<gene>
    <name evidence="7" type="ORF">EPJ80_01390</name>
</gene>
<protein>
    <recommendedName>
        <fullName evidence="1">site-specific DNA-methyltransferase (adenine-specific)</fullName>
        <ecNumber evidence="1">2.1.1.72</ecNumber>
    </recommendedName>
</protein>
<feature type="domain" description="DNA methylase N-4/N-6" evidence="6">
    <location>
        <begin position="27"/>
        <end position="241"/>
    </location>
</feature>
<evidence type="ECO:0000256" key="1">
    <source>
        <dbReference type="ARBA" id="ARBA00011900"/>
    </source>
</evidence>
<dbReference type="PRINTS" id="PR00506">
    <property type="entry name" value="D21N6MTFRASE"/>
</dbReference>
<dbReference type="GO" id="GO:0008170">
    <property type="term" value="F:N-methyltransferase activity"/>
    <property type="evidence" value="ECO:0007669"/>
    <property type="project" value="InterPro"/>
</dbReference>
<evidence type="ECO:0000313" key="7">
    <source>
        <dbReference type="EMBL" id="TXJ13426.1"/>
    </source>
</evidence>
<name>A0A5C8CKG8_9SPIR</name>
<dbReference type="GO" id="GO:0003677">
    <property type="term" value="F:DNA binding"/>
    <property type="evidence" value="ECO:0007669"/>
    <property type="project" value="InterPro"/>
</dbReference>
<organism evidence="7 8">
    <name type="scientific">Brachyspira aalborgi</name>
    <dbReference type="NCBI Taxonomy" id="29522"/>
    <lineage>
        <taxon>Bacteria</taxon>
        <taxon>Pseudomonadati</taxon>
        <taxon>Spirochaetota</taxon>
        <taxon>Spirochaetia</taxon>
        <taxon>Brachyspirales</taxon>
        <taxon>Brachyspiraceae</taxon>
        <taxon>Brachyspira</taxon>
    </lineage>
</organism>
<evidence type="ECO:0000256" key="4">
    <source>
        <dbReference type="ARBA" id="ARBA00022691"/>
    </source>
</evidence>